<organism evidence="1 2">
    <name type="scientific">Gaetbulibacter aquiaggeris</name>
    <dbReference type="NCBI Taxonomy" id="1735373"/>
    <lineage>
        <taxon>Bacteria</taxon>
        <taxon>Pseudomonadati</taxon>
        <taxon>Bacteroidota</taxon>
        <taxon>Flavobacteriia</taxon>
        <taxon>Flavobacteriales</taxon>
        <taxon>Flavobacteriaceae</taxon>
        <taxon>Gaetbulibacter</taxon>
    </lineage>
</organism>
<proteinExistence type="predicted"/>
<accession>A0ABW7MN83</accession>
<sequence>MRVVIIFLLFITFALGQNNSEVRIRNDYSALNQNLSGAWIYNNEVNNVQGSFYLFKDWSIQGILITNNDQNLSLTGLNYDTKTNSFVAKVSEDSVYVFNNENIKEVIINRKKFKRYLNTGMKTYFEVVAVSNDIEILKKYEKKLKKGILNPFTQQTSPDNYVDVITYYFYNHGKIKELKLAKKPFINMFGEKSEAIKKYISKNNVSIKDERNFQTILNYYNTL</sequence>
<evidence type="ECO:0000313" key="2">
    <source>
        <dbReference type="Proteomes" id="UP001610104"/>
    </source>
</evidence>
<gene>
    <name evidence="1" type="ORF">V8G56_05115</name>
</gene>
<protein>
    <recommendedName>
        <fullName evidence="3">DUF4369 domain-containing protein</fullName>
    </recommendedName>
</protein>
<reference evidence="1 2" key="1">
    <citation type="submission" date="2024-02" db="EMBL/GenBank/DDBJ databases">
        <title>A Gaetbulibacter species isolated from tidal flats and genomic insights of their niches.</title>
        <authorList>
            <person name="Ye Y."/>
        </authorList>
    </citation>
    <scope>NUCLEOTIDE SEQUENCE [LARGE SCALE GENOMIC DNA]</scope>
    <source>
        <strain evidence="1 2">KEM-8</strain>
    </source>
</reference>
<evidence type="ECO:0000313" key="1">
    <source>
        <dbReference type="EMBL" id="MFH6768110.1"/>
    </source>
</evidence>
<keyword evidence="2" id="KW-1185">Reference proteome</keyword>
<dbReference type="EMBL" id="JBAWKC010000001">
    <property type="protein sequence ID" value="MFH6768110.1"/>
    <property type="molecule type" value="Genomic_DNA"/>
</dbReference>
<name>A0ABW7MN83_9FLAO</name>
<dbReference type="Proteomes" id="UP001610104">
    <property type="component" value="Unassembled WGS sequence"/>
</dbReference>
<evidence type="ECO:0008006" key="3">
    <source>
        <dbReference type="Google" id="ProtNLM"/>
    </source>
</evidence>
<dbReference type="RefSeq" id="WP_395437358.1">
    <property type="nucleotide sequence ID" value="NZ_JBAWKC010000001.1"/>
</dbReference>
<comment type="caution">
    <text evidence="1">The sequence shown here is derived from an EMBL/GenBank/DDBJ whole genome shotgun (WGS) entry which is preliminary data.</text>
</comment>